<dbReference type="InterPro" id="IPR001000">
    <property type="entry name" value="GH10_dom"/>
</dbReference>
<gene>
    <name evidence="11" type="ORF">ONB1V03_LOCUS23161</name>
</gene>
<evidence type="ECO:0000256" key="3">
    <source>
        <dbReference type="ARBA" id="ARBA00012590"/>
    </source>
</evidence>
<evidence type="ECO:0000256" key="6">
    <source>
        <dbReference type="ARBA" id="ARBA00022801"/>
    </source>
</evidence>
<evidence type="ECO:0000256" key="4">
    <source>
        <dbReference type="ARBA" id="ARBA00022651"/>
    </source>
</evidence>
<dbReference type="SUPFAM" id="SSF51445">
    <property type="entry name" value="(Trans)glycosidases"/>
    <property type="match status" value="1"/>
</dbReference>
<dbReference type="OrthoDB" id="9999337at2759"/>
<dbReference type="EMBL" id="CAJPVJ010056686">
    <property type="protein sequence ID" value="CAG2183741.1"/>
    <property type="molecule type" value="Genomic_DNA"/>
</dbReference>
<evidence type="ECO:0000256" key="1">
    <source>
        <dbReference type="ARBA" id="ARBA00000681"/>
    </source>
</evidence>
<reference evidence="11" key="1">
    <citation type="submission" date="2020-11" db="EMBL/GenBank/DDBJ databases">
        <authorList>
            <person name="Tran Van P."/>
        </authorList>
    </citation>
    <scope>NUCLEOTIDE SEQUENCE</scope>
</reference>
<organism evidence="11">
    <name type="scientific">Oppiella nova</name>
    <dbReference type="NCBI Taxonomy" id="334625"/>
    <lineage>
        <taxon>Eukaryota</taxon>
        <taxon>Metazoa</taxon>
        <taxon>Ecdysozoa</taxon>
        <taxon>Arthropoda</taxon>
        <taxon>Chelicerata</taxon>
        <taxon>Arachnida</taxon>
        <taxon>Acari</taxon>
        <taxon>Acariformes</taxon>
        <taxon>Sarcoptiformes</taxon>
        <taxon>Oribatida</taxon>
        <taxon>Brachypylina</taxon>
        <taxon>Oppioidea</taxon>
        <taxon>Oppiidae</taxon>
        <taxon>Oppiella</taxon>
    </lineage>
</organism>
<dbReference type="InterPro" id="IPR017853">
    <property type="entry name" value="GH"/>
</dbReference>
<keyword evidence="6" id="KW-0378">Hydrolase</keyword>
<dbReference type="GO" id="GO:0031176">
    <property type="term" value="F:endo-1,4-beta-xylanase activity"/>
    <property type="evidence" value="ECO:0007669"/>
    <property type="project" value="UniProtKB-EC"/>
</dbReference>
<evidence type="ECO:0000256" key="2">
    <source>
        <dbReference type="ARBA" id="ARBA00007495"/>
    </source>
</evidence>
<evidence type="ECO:0000313" key="11">
    <source>
        <dbReference type="EMBL" id="CAD7666943.1"/>
    </source>
</evidence>
<dbReference type="EMBL" id="OC971511">
    <property type="protein sequence ID" value="CAD7666943.1"/>
    <property type="molecule type" value="Genomic_DNA"/>
</dbReference>
<keyword evidence="12" id="KW-1185">Reference proteome</keyword>
<feature type="non-terminal residue" evidence="11">
    <location>
        <position position="1"/>
    </location>
</feature>
<accession>A0A7R9MUR3</accession>
<keyword evidence="8" id="KW-0326">Glycosidase</keyword>
<dbReference type="Proteomes" id="UP000728032">
    <property type="component" value="Unassembled WGS sequence"/>
</dbReference>
<evidence type="ECO:0000259" key="10">
    <source>
        <dbReference type="PROSITE" id="PS51760"/>
    </source>
</evidence>
<dbReference type="InterPro" id="IPR044846">
    <property type="entry name" value="GH10"/>
</dbReference>
<evidence type="ECO:0000256" key="5">
    <source>
        <dbReference type="ARBA" id="ARBA00022729"/>
    </source>
</evidence>
<dbReference type="EC" id="3.2.1.8" evidence="3"/>
<evidence type="ECO:0000256" key="7">
    <source>
        <dbReference type="ARBA" id="ARBA00023277"/>
    </source>
</evidence>
<protein>
    <recommendedName>
        <fullName evidence="3">endo-1,4-beta-xylanase</fullName>
        <ecNumber evidence="3">3.2.1.8</ecNumber>
    </recommendedName>
</protein>
<dbReference type="PROSITE" id="PS51760">
    <property type="entry name" value="GH10_2"/>
    <property type="match status" value="1"/>
</dbReference>
<dbReference type="PANTHER" id="PTHR31490">
    <property type="entry name" value="GLYCOSYL HYDROLASE"/>
    <property type="match status" value="1"/>
</dbReference>
<proteinExistence type="inferred from homology"/>
<comment type="catalytic activity">
    <reaction evidence="1">
        <text>Endohydrolysis of (1-&gt;4)-beta-D-xylosidic linkages in xylans.</text>
        <dbReference type="EC" id="3.2.1.8"/>
    </reaction>
</comment>
<sequence>MKIRGHNLIWHEQLPTWIAGLEGKKAELEQVIKDRINTVVGRFKGKIYAWDVVNEAIDEVSGELRDSIWSRTFNYSFIEEA</sequence>
<name>A0A7R9MUR3_9ACAR</name>
<evidence type="ECO:0000313" key="12">
    <source>
        <dbReference type="Proteomes" id="UP000728032"/>
    </source>
</evidence>
<dbReference type="PANTHER" id="PTHR31490:SF88">
    <property type="entry name" value="BETA-XYLANASE"/>
    <property type="match status" value="1"/>
</dbReference>
<comment type="similarity">
    <text evidence="2">Belongs to the glycosyl hydrolase 10 (cellulase F) family.</text>
</comment>
<dbReference type="PRINTS" id="PR00134">
    <property type="entry name" value="GLHYDRLASE10"/>
</dbReference>
<dbReference type="Pfam" id="PF00331">
    <property type="entry name" value="Glyco_hydro_10"/>
    <property type="match status" value="1"/>
</dbReference>
<dbReference type="AlphaFoldDB" id="A0A7R9MUR3"/>
<keyword evidence="7" id="KW-0119">Carbohydrate metabolism</keyword>
<dbReference type="Gene3D" id="3.20.20.80">
    <property type="entry name" value="Glycosidases"/>
    <property type="match status" value="1"/>
</dbReference>
<feature type="domain" description="GH10" evidence="10">
    <location>
        <begin position="1"/>
        <end position="81"/>
    </location>
</feature>
<keyword evidence="5" id="KW-0732">Signal</keyword>
<keyword evidence="4" id="KW-0858">Xylan degradation</keyword>
<dbReference type="GO" id="GO:0045493">
    <property type="term" value="P:xylan catabolic process"/>
    <property type="evidence" value="ECO:0007669"/>
    <property type="project" value="UniProtKB-KW"/>
</dbReference>
<evidence type="ECO:0000256" key="8">
    <source>
        <dbReference type="ARBA" id="ARBA00023295"/>
    </source>
</evidence>
<evidence type="ECO:0000256" key="9">
    <source>
        <dbReference type="ARBA" id="ARBA00023326"/>
    </source>
</evidence>
<keyword evidence="9" id="KW-0624">Polysaccharide degradation</keyword>